<protein>
    <submittedName>
        <fullName evidence="2">Glycosyltransferase</fullName>
        <ecNumber evidence="2">2.4.-.-</ecNumber>
    </submittedName>
</protein>
<comment type="caution">
    <text evidence="2">The sequence shown here is derived from an EMBL/GenBank/DDBJ whole genome shotgun (WGS) entry which is preliminary data.</text>
</comment>
<evidence type="ECO:0000313" key="3">
    <source>
        <dbReference type="Proteomes" id="UP001595973"/>
    </source>
</evidence>
<dbReference type="EMBL" id="JBHSGI010000034">
    <property type="protein sequence ID" value="MFC4671862.1"/>
    <property type="molecule type" value="Genomic_DNA"/>
</dbReference>
<name>A0ABV9KNV7_9RHOB</name>
<keyword evidence="2" id="KW-0808">Transferase</keyword>
<organism evidence="2 3">
    <name type="scientific">Seohaeicola nanhaiensis</name>
    <dbReference type="NCBI Taxonomy" id="1387282"/>
    <lineage>
        <taxon>Bacteria</taxon>
        <taxon>Pseudomonadati</taxon>
        <taxon>Pseudomonadota</taxon>
        <taxon>Alphaproteobacteria</taxon>
        <taxon>Rhodobacterales</taxon>
        <taxon>Roseobacteraceae</taxon>
        <taxon>Seohaeicola</taxon>
    </lineage>
</organism>
<keyword evidence="3" id="KW-1185">Reference proteome</keyword>
<dbReference type="RefSeq" id="WP_380722824.1">
    <property type="nucleotide sequence ID" value="NZ_JBHSGI010000034.1"/>
</dbReference>
<accession>A0ABV9KNV7</accession>
<dbReference type="EC" id="2.4.-.-" evidence="2"/>
<gene>
    <name evidence="2" type="ORF">ACFO5X_25155</name>
</gene>
<evidence type="ECO:0000313" key="2">
    <source>
        <dbReference type="EMBL" id="MFC4671862.1"/>
    </source>
</evidence>
<dbReference type="Pfam" id="PF13524">
    <property type="entry name" value="Glyco_trans_1_2"/>
    <property type="match status" value="1"/>
</dbReference>
<feature type="domain" description="Spore protein YkvP/CgeB glycosyl transferase-like" evidence="1">
    <location>
        <begin position="202"/>
        <end position="319"/>
    </location>
</feature>
<reference evidence="3" key="1">
    <citation type="journal article" date="2019" name="Int. J. Syst. Evol. Microbiol.">
        <title>The Global Catalogue of Microorganisms (GCM) 10K type strain sequencing project: providing services to taxonomists for standard genome sequencing and annotation.</title>
        <authorList>
            <consortium name="The Broad Institute Genomics Platform"/>
            <consortium name="The Broad Institute Genome Sequencing Center for Infectious Disease"/>
            <person name="Wu L."/>
            <person name="Ma J."/>
        </authorList>
    </citation>
    <scope>NUCLEOTIDE SEQUENCE [LARGE SCALE GENOMIC DNA]</scope>
    <source>
        <strain evidence="3">CGMCC 4.7283</strain>
    </source>
</reference>
<evidence type="ECO:0000259" key="1">
    <source>
        <dbReference type="Pfam" id="PF13524"/>
    </source>
</evidence>
<keyword evidence="2" id="KW-0328">Glycosyltransferase</keyword>
<dbReference type="InterPro" id="IPR055259">
    <property type="entry name" value="YkvP/CgeB_Glyco_trans-like"/>
</dbReference>
<dbReference type="SUPFAM" id="SSF53756">
    <property type="entry name" value="UDP-Glycosyltransferase/glycogen phosphorylase"/>
    <property type="match status" value="1"/>
</dbReference>
<dbReference type="Proteomes" id="UP001595973">
    <property type="component" value="Unassembled WGS sequence"/>
</dbReference>
<proteinExistence type="predicted"/>
<sequence>MKNVLVVSERDFERSPAMCCVVEMEDVLVRAFGGQLLSPNAPLPKGDLSTSIAFFSAIRASRLGLHRKCLNDLRARGATVVCYIFDAWTVPDFFNDRARRMKSALSSQFSLAGVCDHLAIPFQEAIDRFSPNDRKIVLHLPLGVDSSLVNGMHAERPVTALAYGRQPESLIAELSVALNGPDSDGLLYHTDHTEIRSILDFHAHRRQFWKIAQNSAIALAYDPWSTHQSRFPFSIVGQRWFECLAAGCAVVGRRPVTPEADTLIGWQDATLEAPDDPKEAVDFILDLSRDKARLQEIRERNVAHIRSQHDWTHRIEQLFRMI</sequence>
<dbReference type="GO" id="GO:0016757">
    <property type="term" value="F:glycosyltransferase activity"/>
    <property type="evidence" value="ECO:0007669"/>
    <property type="project" value="UniProtKB-KW"/>
</dbReference>